<dbReference type="InterPro" id="IPR025166">
    <property type="entry name" value="Integrase_DNA_bind_dom"/>
</dbReference>
<keyword evidence="2" id="KW-0229">DNA integration</keyword>
<evidence type="ECO:0000256" key="4">
    <source>
        <dbReference type="ARBA" id="ARBA00023172"/>
    </source>
</evidence>
<keyword evidence="4" id="KW-0233">DNA recombination</keyword>
<dbReference type="InterPro" id="IPR010998">
    <property type="entry name" value="Integrase_recombinase_N"/>
</dbReference>
<dbReference type="GO" id="GO:0006310">
    <property type="term" value="P:DNA recombination"/>
    <property type="evidence" value="ECO:0007669"/>
    <property type="project" value="UniProtKB-KW"/>
</dbReference>
<dbReference type="InterPro" id="IPR038488">
    <property type="entry name" value="Integrase_DNA-bd_sf"/>
</dbReference>
<evidence type="ECO:0000256" key="3">
    <source>
        <dbReference type="ARBA" id="ARBA00023125"/>
    </source>
</evidence>
<dbReference type="InterPro" id="IPR013762">
    <property type="entry name" value="Integrase-like_cat_sf"/>
</dbReference>
<accession>A0A2S7K3R0</accession>
<comment type="caution">
    <text evidence="8">The sequence shown here is derived from an EMBL/GenBank/DDBJ whole genome shotgun (WGS) entry which is preliminary data.</text>
</comment>
<dbReference type="CDD" id="cd00796">
    <property type="entry name" value="INT_Rci_Hp1_C"/>
    <property type="match status" value="1"/>
</dbReference>
<dbReference type="InterPro" id="IPR050808">
    <property type="entry name" value="Phage_Integrase"/>
</dbReference>
<dbReference type="InterPro" id="IPR002104">
    <property type="entry name" value="Integrase_catalytic"/>
</dbReference>
<reference evidence="8 9" key="1">
    <citation type="submission" date="2017-12" db="EMBL/GenBank/DDBJ databases">
        <authorList>
            <person name="Hurst M.R.H."/>
        </authorList>
    </citation>
    <scope>NUCLEOTIDE SEQUENCE [LARGE SCALE GENOMIC DNA]</scope>
    <source>
        <strain evidence="8 9">SY-3-19</strain>
    </source>
</reference>
<feature type="domain" description="Tyr recombinase" evidence="6">
    <location>
        <begin position="197"/>
        <end position="376"/>
    </location>
</feature>
<evidence type="ECO:0000259" key="7">
    <source>
        <dbReference type="PROSITE" id="PS51900"/>
    </source>
</evidence>
<dbReference type="AlphaFoldDB" id="A0A2S7K3R0"/>
<sequence>MAKLSKAFIDKAEVVREKIFWDDSLTGFGLRVKPSGLKTFVVQYRTQAGRSRRWSIGKHGVITHTEARKQAIKLLAQASSGADPVGDRERKRASATVGDLFKRYMAEHCEGRCKPRTLEAHKWLYAKLIKPRLGARKLVELTRSDLAKLHSDLRDKPYNANRALGLMRAMLNWAERQELIEPRSNPAMLIKPYRESKRERFLSQKELQDLLRTIDICEQDETVDTYMAAAMRMLVFTGCRLSEILTLRWDAIDFHQERFTLAEHKTSQYGAKLIPLNAAALALLRDLPRCAGNPYVMVGGKEGAHLVDLQRPWRRVRARAGLEDVRLHDLRHSFASFAAAAGVSLPIIGGLLGHRSVQATARYAHLAQEPLKDASNAVAKYFKPAPDRPPPAPVPANEGGVRANEGRVVRLDKYNLRVIS</sequence>
<dbReference type="InterPro" id="IPR004107">
    <property type="entry name" value="Integrase_SAM-like_N"/>
</dbReference>
<evidence type="ECO:0000256" key="2">
    <source>
        <dbReference type="ARBA" id="ARBA00022908"/>
    </source>
</evidence>
<protein>
    <submittedName>
        <fullName evidence="8">Integrase</fullName>
    </submittedName>
</protein>
<dbReference type="InterPro" id="IPR044068">
    <property type="entry name" value="CB"/>
</dbReference>
<dbReference type="EMBL" id="PJCH01000010">
    <property type="protein sequence ID" value="PQA87135.1"/>
    <property type="molecule type" value="Genomic_DNA"/>
</dbReference>
<organism evidence="8 9">
    <name type="scientific">Hyphococcus luteus</name>
    <dbReference type="NCBI Taxonomy" id="2058213"/>
    <lineage>
        <taxon>Bacteria</taxon>
        <taxon>Pseudomonadati</taxon>
        <taxon>Pseudomonadota</taxon>
        <taxon>Alphaproteobacteria</taxon>
        <taxon>Parvularculales</taxon>
        <taxon>Parvularculaceae</taxon>
        <taxon>Hyphococcus</taxon>
    </lineage>
</organism>
<gene>
    <name evidence="8" type="ORF">CW354_13925</name>
</gene>
<dbReference type="SUPFAM" id="SSF56349">
    <property type="entry name" value="DNA breaking-rejoining enzymes"/>
    <property type="match status" value="1"/>
</dbReference>
<dbReference type="PROSITE" id="PS51900">
    <property type="entry name" value="CB"/>
    <property type="match status" value="1"/>
</dbReference>
<keyword evidence="3 5" id="KW-0238">DNA-binding</keyword>
<evidence type="ECO:0000313" key="8">
    <source>
        <dbReference type="EMBL" id="PQA87135.1"/>
    </source>
</evidence>
<dbReference type="PANTHER" id="PTHR30629">
    <property type="entry name" value="PROPHAGE INTEGRASE"/>
    <property type="match status" value="1"/>
</dbReference>
<dbReference type="Gene3D" id="1.10.150.130">
    <property type="match status" value="1"/>
</dbReference>
<name>A0A2S7K3R0_9PROT</name>
<keyword evidence="9" id="KW-1185">Reference proteome</keyword>
<dbReference type="RefSeq" id="WP_104830693.1">
    <property type="nucleotide sequence ID" value="NZ_PJCH01000010.1"/>
</dbReference>
<evidence type="ECO:0000256" key="1">
    <source>
        <dbReference type="ARBA" id="ARBA00008857"/>
    </source>
</evidence>
<evidence type="ECO:0000313" key="9">
    <source>
        <dbReference type="Proteomes" id="UP000239504"/>
    </source>
</evidence>
<proteinExistence type="inferred from homology"/>
<dbReference type="Gene3D" id="1.10.443.10">
    <property type="entry name" value="Intergrase catalytic core"/>
    <property type="match status" value="1"/>
</dbReference>
<dbReference type="Pfam" id="PF14659">
    <property type="entry name" value="Phage_int_SAM_3"/>
    <property type="match status" value="1"/>
</dbReference>
<dbReference type="PROSITE" id="PS51898">
    <property type="entry name" value="TYR_RECOMBINASE"/>
    <property type="match status" value="1"/>
</dbReference>
<evidence type="ECO:0000259" key="6">
    <source>
        <dbReference type="PROSITE" id="PS51898"/>
    </source>
</evidence>
<dbReference type="PANTHER" id="PTHR30629:SF2">
    <property type="entry name" value="PROPHAGE INTEGRASE INTS-RELATED"/>
    <property type="match status" value="1"/>
</dbReference>
<dbReference type="Gene3D" id="3.30.160.390">
    <property type="entry name" value="Integrase, DNA-binding domain"/>
    <property type="match status" value="1"/>
</dbReference>
<dbReference type="GO" id="GO:0003677">
    <property type="term" value="F:DNA binding"/>
    <property type="evidence" value="ECO:0007669"/>
    <property type="project" value="UniProtKB-UniRule"/>
</dbReference>
<dbReference type="Pfam" id="PF13356">
    <property type="entry name" value="Arm-DNA-bind_3"/>
    <property type="match status" value="1"/>
</dbReference>
<dbReference type="Proteomes" id="UP000239504">
    <property type="component" value="Unassembled WGS sequence"/>
</dbReference>
<dbReference type="Pfam" id="PF00589">
    <property type="entry name" value="Phage_integrase"/>
    <property type="match status" value="1"/>
</dbReference>
<dbReference type="InterPro" id="IPR011010">
    <property type="entry name" value="DNA_brk_join_enz"/>
</dbReference>
<dbReference type="GO" id="GO:0015074">
    <property type="term" value="P:DNA integration"/>
    <property type="evidence" value="ECO:0007669"/>
    <property type="project" value="UniProtKB-KW"/>
</dbReference>
<comment type="similarity">
    <text evidence="1">Belongs to the 'phage' integrase family.</text>
</comment>
<feature type="domain" description="Core-binding (CB)" evidence="7">
    <location>
        <begin position="95"/>
        <end position="175"/>
    </location>
</feature>
<evidence type="ECO:0000256" key="5">
    <source>
        <dbReference type="PROSITE-ProRule" id="PRU01248"/>
    </source>
</evidence>
<dbReference type="OrthoDB" id="7615137at2"/>